<evidence type="ECO:0000313" key="4">
    <source>
        <dbReference type="EMBL" id="KAG6506379.1"/>
    </source>
</evidence>
<proteinExistence type="inferred from homology"/>
<evidence type="ECO:0000313" key="5">
    <source>
        <dbReference type="Proteomes" id="UP000734854"/>
    </source>
</evidence>
<dbReference type="InterPro" id="IPR016024">
    <property type="entry name" value="ARM-type_fold"/>
</dbReference>
<keyword evidence="2" id="KW-0813">Transport</keyword>
<organism evidence="4 5">
    <name type="scientific">Zingiber officinale</name>
    <name type="common">Ginger</name>
    <name type="synonym">Amomum zingiber</name>
    <dbReference type="NCBI Taxonomy" id="94328"/>
    <lineage>
        <taxon>Eukaryota</taxon>
        <taxon>Viridiplantae</taxon>
        <taxon>Streptophyta</taxon>
        <taxon>Embryophyta</taxon>
        <taxon>Tracheophyta</taxon>
        <taxon>Spermatophyta</taxon>
        <taxon>Magnoliopsida</taxon>
        <taxon>Liliopsida</taxon>
        <taxon>Zingiberales</taxon>
        <taxon>Zingiberaceae</taxon>
        <taxon>Zingiber</taxon>
    </lineage>
</organism>
<dbReference type="Pfam" id="PF00514">
    <property type="entry name" value="Arm"/>
    <property type="match status" value="1"/>
</dbReference>
<protein>
    <submittedName>
        <fullName evidence="4">Uncharacterized protein</fullName>
    </submittedName>
</protein>
<keyword evidence="5" id="KW-1185">Reference proteome</keyword>
<comment type="similarity">
    <text evidence="1">Belongs to the importin alpha family.</text>
</comment>
<dbReference type="Gene3D" id="1.25.10.10">
    <property type="entry name" value="Leucine-rich Repeat Variant"/>
    <property type="match status" value="1"/>
</dbReference>
<dbReference type="InterPro" id="IPR000225">
    <property type="entry name" value="Armadillo"/>
</dbReference>
<evidence type="ECO:0000256" key="1">
    <source>
        <dbReference type="ARBA" id="ARBA00010394"/>
    </source>
</evidence>
<keyword evidence="3" id="KW-0653">Protein transport</keyword>
<sequence length="198" mass="22294">MREDYPQLQFEDAWALTNIASGTSKSTKVFGNVAGDSPICRDLVLANGALFPLVQPQPDFNQVKSALPTLERLIHSNDEELQTDACWALSYLSNVCYQSSSASLSPQPLDSESQKKVSRRKLVASYQISQLNKEQIQVVKAAGVTSPLVNIMQIAEIEVREEREAKVQQWPIDFIELTSETIKLDELFSIRDDYCRRI</sequence>
<accession>A0A8J5GU65</accession>
<dbReference type="SUPFAM" id="SSF48371">
    <property type="entry name" value="ARM repeat"/>
    <property type="match status" value="1"/>
</dbReference>
<comment type="caution">
    <text evidence="4">The sequence shown here is derived from an EMBL/GenBank/DDBJ whole genome shotgun (WGS) entry which is preliminary data.</text>
</comment>
<reference evidence="4 5" key="1">
    <citation type="submission" date="2020-08" db="EMBL/GenBank/DDBJ databases">
        <title>Plant Genome Project.</title>
        <authorList>
            <person name="Zhang R.-G."/>
        </authorList>
    </citation>
    <scope>NUCLEOTIDE SEQUENCE [LARGE SCALE GENOMIC DNA]</scope>
    <source>
        <tissue evidence="4">Rhizome</tissue>
    </source>
</reference>
<dbReference type="EMBL" id="JACMSC010000009">
    <property type="protein sequence ID" value="KAG6506379.1"/>
    <property type="molecule type" value="Genomic_DNA"/>
</dbReference>
<gene>
    <name evidence="4" type="ORF">ZIOFF_031702</name>
</gene>
<dbReference type="PANTHER" id="PTHR23316">
    <property type="entry name" value="IMPORTIN ALPHA"/>
    <property type="match status" value="1"/>
</dbReference>
<dbReference type="Proteomes" id="UP000734854">
    <property type="component" value="Unassembled WGS sequence"/>
</dbReference>
<dbReference type="InterPro" id="IPR011989">
    <property type="entry name" value="ARM-like"/>
</dbReference>
<evidence type="ECO:0000256" key="3">
    <source>
        <dbReference type="ARBA" id="ARBA00022927"/>
    </source>
</evidence>
<dbReference type="AlphaFoldDB" id="A0A8J5GU65"/>
<name>A0A8J5GU65_ZINOF</name>
<evidence type="ECO:0000256" key="2">
    <source>
        <dbReference type="ARBA" id="ARBA00022448"/>
    </source>
</evidence>
<dbReference type="GO" id="GO:0015031">
    <property type="term" value="P:protein transport"/>
    <property type="evidence" value="ECO:0007669"/>
    <property type="project" value="UniProtKB-KW"/>
</dbReference>